<evidence type="ECO:0000313" key="2">
    <source>
        <dbReference type="Proteomes" id="UP000774935"/>
    </source>
</evidence>
<reference evidence="1 2" key="1">
    <citation type="submission" date="2021-07" db="EMBL/GenBank/DDBJ databases">
        <authorList>
            <person name="Kim M.K."/>
        </authorList>
    </citation>
    <scope>NUCLEOTIDE SEQUENCE [LARGE SCALE GENOMIC DNA]</scope>
    <source>
        <strain evidence="1 2">HLY7-15</strain>
    </source>
</reference>
<sequence length="70" mass="7983">MQLLENISKISLDECLQRRKRLPYLCTPVQAAGLAGKASFEHGTEAEKKRKKKILLEVLQIEKKLLPLHS</sequence>
<evidence type="ECO:0000313" key="1">
    <source>
        <dbReference type="EMBL" id="MBW3364701.1"/>
    </source>
</evidence>
<dbReference type="EMBL" id="JAHWXQ010000001">
    <property type="protein sequence ID" value="MBW3364701.1"/>
    <property type="molecule type" value="Genomic_DNA"/>
</dbReference>
<proteinExistence type="predicted"/>
<gene>
    <name evidence="1" type="ORF">KYK27_06580</name>
</gene>
<accession>A0ABS6XC80</accession>
<dbReference type="Proteomes" id="UP000774935">
    <property type="component" value="Unassembled WGS sequence"/>
</dbReference>
<protein>
    <submittedName>
        <fullName evidence="1">Uncharacterized protein</fullName>
    </submittedName>
</protein>
<comment type="caution">
    <text evidence="1">The sequence shown here is derived from an EMBL/GenBank/DDBJ whole genome shotgun (WGS) entry which is preliminary data.</text>
</comment>
<dbReference type="RefSeq" id="WP_219337355.1">
    <property type="nucleotide sequence ID" value="NZ_JAHWXQ010000001.1"/>
</dbReference>
<feature type="non-terminal residue" evidence="1">
    <location>
        <position position="70"/>
    </location>
</feature>
<name>A0ABS6XC80_9BACT</name>
<organism evidence="1 2">
    <name type="scientific">Pontibacter populi</name>
    <dbReference type="NCBI Taxonomy" id="890055"/>
    <lineage>
        <taxon>Bacteria</taxon>
        <taxon>Pseudomonadati</taxon>
        <taxon>Bacteroidota</taxon>
        <taxon>Cytophagia</taxon>
        <taxon>Cytophagales</taxon>
        <taxon>Hymenobacteraceae</taxon>
        <taxon>Pontibacter</taxon>
    </lineage>
</organism>
<keyword evidence="2" id="KW-1185">Reference proteome</keyword>